<protein>
    <recommendedName>
        <fullName evidence="2">DUF3741 domain-containing protein</fullName>
    </recommendedName>
</protein>
<feature type="region of interest" description="Disordered" evidence="1">
    <location>
        <begin position="160"/>
        <end position="194"/>
    </location>
</feature>
<proteinExistence type="predicted"/>
<feature type="region of interest" description="Disordered" evidence="1">
    <location>
        <begin position="1"/>
        <end position="22"/>
    </location>
</feature>
<keyword evidence="4" id="KW-1185">Reference proteome</keyword>
<feature type="compositionally biased region" description="Basic and acidic residues" evidence="1">
    <location>
        <begin position="181"/>
        <end position="191"/>
    </location>
</feature>
<organism evidence="3 4">
    <name type="scientific">Rubroshorea leprosula</name>
    <dbReference type="NCBI Taxonomy" id="152421"/>
    <lineage>
        <taxon>Eukaryota</taxon>
        <taxon>Viridiplantae</taxon>
        <taxon>Streptophyta</taxon>
        <taxon>Embryophyta</taxon>
        <taxon>Tracheophyta</taxon>
        <taxon>Spermatophyta</taxon>
        <taxon>Magnoliopsida</taxon>
        <taxon>eudicotyledons</taxon>
        <taxon>Gunneridae</taxon>
        <taxon>Pentapetalae</taxon>
        <taxon>rosids</taxon>
        <taxon>malvids</taxon>
        <taxon>Malvales</taxon>
        <taxon>Dipterocarpaceae</taxon>
        <taxon>Rubroshorea</taxon>
    </lineage>
</organism>
<evidence type="ECO:0000313" key="3">
    <source>
        <dbReference type="EMBL" id="GKU93383.1"/>
    </source>
</evidence>
<name>A0AAV5HWX1_9ROSI</name>
<dbReference type="PANTHER" id="PTHR35499:SF1">
    <property type="entry name" value="DUF3741 DOMAIN-CONTAINING PROTEIN"/>
    <property type="match status" value="1"/>
</dbReference>
<feature type="compositionally biased region" description="Basic residues" evidence="1">
    <location>
        <begin position="165"/>
        <end position="176"/>
    </location>
</feature>
<dbReference type="EMBL" id="BPVZ01000007">
    <property type="protein sequence ID" value="GKU93383.1"/>
    <property type="molecule type" value="Genomic_DNA"/>
</dbReference>
<dbReference type="Proteomes" id="UP001054252">
    <property type="component" value="Unassembled WGS sequence"/>
</dbReference>
<evidence type="ECO:0000313" key="4">
    <source>
        <dbReference type="Proteomes" id="UP001054252"/>
    </source>
</evidence>
<dbReference type="InterPro" id="IPR032795">
    <property type="entry name" value="DUF3741-assoc"/>
</dbReference>
<comment type="caution">
    <text evidence="3">The sequence shown here is derived from an EMBL/GenBank/DDBJ whole genome shotgun (WGS) entry which is preliminary data.</text>
</comment>
<gene>
    <name evidence="3" type="ORF">SLEP1_g6978</name>
</gene>
<dbReference type="Pfam" id="PF14383">
    <property type="entry name" value="VARLMGL"/>
    <property type="match status" value="1"/>
</dbReference>
<dbReference type="PANTHER" id="PTHR35499">
    <property type="entry name" value="OS05G0128300 PROTEIN"/>
    <property type="match status" value="1"/>
</dbReference>
<accession>A0AAV5HWX1</accession>
<feature type="compositionally biased region" description="Low complexity" evidence="1">
    <location>
        <begin position="1"/>
        <end position="18"/>
    </location>
</feature>
<evidence type="ECO:0000259" key="2">
    <source>
        <dbReference type="Pfam" id="PF14383"/>
    </source>
</evidence>
<dbReference type="AlphaFoldDB" id="A0AAV5HWX1"/>
<feature type="domain" description="DUF3741" evidence="2">
    <location>
        <begin position="75"/>
        <end position="92"/>
    </location>
</feature>
<evidence type="ECO:0000256" key="1">
    <source>
        <dbReference type="SAM" id="MobiDB-lite"/>
    </source>
</evidence>
<sequence length="379" mass="42912">MKLLPSSSTSSSPSSSVSFDPTMCTSKSATAGCIAGIFRRILCSRSLPTHPSDSITEGSSGAIDKHQGLEVEDKIEAPGIVARLMGLDTMPEIGQAKPNSSISRSKLMNSVDYTHYGSDQEQNKHTHVNYTMSFREMPTFLVLEEEEFFVLSFEKEGKGRDLRAKQRKQSKGKKNITKMVSSERKNRENHQEMTMSKKALCVLIEQEQEMNRRISDKSDQDFALSNIKALERKRKKKKKRKWSAVENVQHECSSQDSSPVSVLDFDQFIVDQEVPTLNEDLKLEGSRRKLSPEPENYGSPCGREDDILMDNCEGKSPRLRKKERHSQFWDAICRLTETEVCNSIWLNSMTVKHEEVEDIAAAVGLQILDQLLDELMVLQ</sequence>
<reference evidence="3 4" key="1">
    <citation type="journal article" date="2021" name="Commun. Biol.">
        <title>The genome of Shorea leprosula (Dipterocarpaceae) highlights the ecological relevance of drought in aseasonal tropical rainforests.</title>
        <authorList>
            <person name="Ng K.K.S."/>
            <person name="Kobayashi M.J."/>
            <person name="Fawcett J.A."/>
            <person name="Hatakeyama M."/>
            <person name="Paape T."/>
            <person name="Ng C.H."/>
            <person name="Ang C.C."/>
            <person name="Tnah L.H."/>
            <person name="Lee C.T."/>
            <person name="Nishiyama T."/>
            <person name="Sese J."/>
            <person name="O'Brien M.J."/>
            <person name="Copetti D."/>
            <person name="Mohd Noor M.I."/>
            <person name="Ong R.C."/>
            <person name="Putra M."/>
            <person name="Sireger I.Z."/>
            <person name="Indrioko S."/>
            <person name="Kosugi Y."/>
            <person name="Izuno A."/>
            <person name="Isagi Y."/>
            <person name="Lee S.L."/>
            <person name="Shimizu K.K."/>
        </authorList>
    </citation>
    <scope>NUCLEOTIDE SEQUENCE [LARGE SCALE GENOMIC DNA]</scope>
    <source>
        <strain evidence="3">214</strain>
    </source>
</reference>